<proteinExistence type="predicted"/>
<comment type="caution">
    <text evidence="1">The sequence shown here is derived from an EMBL/GenBank/DDBJ whole genome shotgun (WGS) entry which is preliminary data.</text>
</comment>
<protein>
    <submittedName>
        <fullName evidence="1">Uncharacterized protein</fullName>
    </submittedName>
</protein>
<name>A0ACB6RA13_9PLEO</name>
<reference evidence="1" key="1">
    <citation type="journal article" date="2020" name="Stud. Mycol.">
        <title>101 Dothideomycetes genomes: a test case for predicting lifestyles and emergence of pathogens.</title>
        <authorList>
            <person name="Haridas S."/>
            <person name="Albert R."/>
            <person name="Binder M."/>
            <person name="Bloem J."/>
            <person name="Labutti K."/>
            <person name="Salamov A."/>
            <person name="Andreopoulos B."/>
            <person name="Baker S."/>
            <person name="Barry K."/>
            <person name="Bills G."/>
            <person name="Bluhm B."/>
            <person name="Cannon C."/>
            <person name="Castanera R."/>
            <person name="Culley D."/>
            <person name="Daum C."/>
            <person name="Ezra D."/>
            <person name="Gonzalez J."/>
            <person name="Henrissat B."/>
            <person name="Kuo A."/>
            <person name="Liang C."/>
            <person name="Lipzen A."/>
            <person name="Lutzoni F."/>
            <person name="Magnuson J."/>
            <person name="Mondo S."/>
            <person name="Nolan M."/>
            <person name="Ohm R."/>
            <person name="Pangilinan J."/>
            <person name="Park H.-J."/>
            <person name="Ramirez L."/>
            <person name="Alfaro M."/>
            <person name="Sun H."/>
            <person name="Tritt A."/>
            <person name="Yoshinaga Y."/>
            <person name="Zwiers L.-H."/>
            <person name="Turgeon B."/>
            <person name="Goodwin S."/>
            <person name="Spatafora J."/>
            <person name="Crous P."/>
            <person name="Grigoriev I."/>
        </authorList>
    </citation>
    <scope>NUCLEOTIDE SEQUENCE</scope>
    <source>
        <strain evidence="1">ATCC 200398</strain>
    </source>
</reference>
<dbReference type="EMBL" id="MU003496">
    <property type="protein sequence ID" value="KAF2475362.1"/>
    <property type="molecule type" value="Genomic_DNA"/>
</dbReference>
<sequence length="350" mass="38629">MLTTPPPPKAIWGTVIVLLVLDIIAVILRFAARRRLKQKLQLDDWLTATSLLLVFGCASIMLYGLATKTLGYPTPVASELQTRSALDASNWTIETSRKLEYSFLCIVAPLLGAIKLSVLFFYRRLFVVDKHYKNSRNIITVAMITIIALWATGSCFVFMFMCGVHFEAIYSSVDDVATEGMCINGLDVGYAFAIGDFVTDAITILIPIPFVWKLHLSWGRKIAVMGVFLLGILQIGYDPSFDEEPNPNLPKVLLTNEVYYLTLEATIAIIACCLPTLRSLFTQRSVDSVVRGVRSLFSLRSGSFPSSRSDDDSQLAQHNETSYDKMSNSAKEGLSVSGGSVASNRPWTGI</sequence>
<organism evidence="1 2">
    <name type="scientific">Lindgomyces ingoldianus</name>
    <dbReference type="NCBI Taxonomy" id="673940"/>
    <lineage>
        <taxon>Eukaryota</taxon>
        <taxon>Fungi</taxon>
        <taxon>Dikarya</taxon>
        <taxon>Ascomycota</taxon>
        <taxon>Pezizomycotina</taxon>
        <taxon>Dothideomycetes</taxon>
        <taxon>Pleosporomycetidae</taxon>
        <taxon>Pleosporales</taxon>
        <taxon>Lindgomycetaceae</taxon>
        <taxon>Lindgomyces</taxon>
    </lineage>
</organism>
<keyword evidence="2" id="KW-1185">Reference proteome</keyword>
<gene>
    <name evidence="1" type="ORF">BDR25DRAFT_310754</name>
</gene>
<evidence type="ECO:0000313" key="1">
    <source>
        <dbReference type="EMBL" id="KAF2475362.1"/>
    </source>
</evidence>
<dbReference type="Proteomes" id="UP000799755">
    <property type="component" value="Unassembled WGS sequence"/>
</dbReference>
<evidence type="ECO:0000313" key="2">
    <source>
        <dbReference type="Proteomes" id="UP000799755"/>
    </source>
</evidence>
<accession>A0ACB6RA13</accession>